<evidence type="ECO:0000313" key="7">
    <source>
        <dbReference type="EMBL" id="KKR86200.1"/>
    </source>
</evidence>
<evidence type="ECO:0000256" key="5">
    <source>
        <dbReference type="ARBA" id="ARBA00023136"/>
    </source>
</evidence>
<evidence type="ECO:0000313" key="8">
    <source>
        <dbReference type="Proteomes" id="UP000034854"/>
    </source>
</evidence>
<dbReference type="AlphaFoldDB" id="A0A0G0WP16"/>
<dbReference type="EMBL" id="LCAG01000019">
    <property type="protein sequence ID" value="KKR86200.1"/>
    <property type="molecule type" value="Genomic_DNA"/>
</dbReference>
<keyword evidence="3" id="KW-0375">Hydrogen ion transport</keyword>
<dbReference type="GO" id="GO:0046933">
    <property type="term" value="F:proton-transporting ATP synthase activity, rotational mechanism"/>
    <property type="evidence" value="ECO:0007669"/>
    <property type="project" value="InterPro"/>
</dbReference>
<evidence type="ECO:0000256" key="4">
    <source>
        <dbReference type="ARBA" id="ARBA00023065"/>
    </source>
</evidence>
<keyword evidence="2" id="KW-0813">Transport</keyword>
<dbReference type="Proteomes" id="UP000034854">
    <property type="component" value="Unassembled WGS sequence"/>
</dbReference>
<dbReference type="Pfam" id="PF00213">
    <property type="entry name" value="OSCP"/>
    <property type="match status" value="1"/>
</dbReference>
<keyword evidence="5" id="KW-0472">Membrane</keyword>
<organism evidence="7 8">
    <name type="scientific">Candidatus Curtissbacteria bacterium GW2011_GWA1_41_11</name>
    <dbReference type="NCBI Taxonomy" id="1618409"/>
    <lineage>
        <taxon>Bacteria</taxon>
        <taxon>Candidatus Curtissiibacteriota</taxon>
    </lineage>
</organism>
<comment type="caution">
    <text evidence="7">The sequence shown here is derived from an EMBL/GenBank/DDBJ whole genome shotgun (WGS) entry which is preliminary data.</text>
</comment>
<accession>A0A0G0WP16</accession>
<keyword evidence="4" id="KW-0406">Ion transport</keyword>
<evidence type="ECO:0000256" key="1">
    <source>
        <dbReference type="ARBA" id="ARBA00004370"/>
    </source>
</evidence>
<gene>
    <name evidence="7" type="ORF">UU34_C0019G0008</name>
</gene>
<evidence type="ECO:0000256" key="6">
    <source>
        <dbReference type="ARBA" id="ARBA00023310"/>
    </source>
</evidence>
<name>A0A0G0WP16_9BACT</name>
<protein>
    <submittedName>
        <fullName evidence="7">Uncharacterized protein</fullName>
    </submittedName>
</protein>
<evidence type="ECO:0000256" key="2">
    <source>
        <dbReference type="ARBA" id="ARBA00022448"/>
    </source>
</evidence>
<dbReference type="InterPro" id="IPR000711">
    <property type="entry name" value="ATPase_OSCP/dsu"/>
</dbReference>
<keyword evidence="6" id="KW-0066">ATP synthesis</keyword>
<proteinExistence type="predicted"/>
<evidence type="ECO:0000256" key="3">
    <source>
        <dbReference type="ARBA" id="ARBA00022781"/>
    </source>
</evidence>
<dbReference type="GO" id="GO:0016020">
    <property type="term" value="C:membrane"/>
    <property type="evidence" value="ECO:0007669"/>
    <property type="project" value="UniProtKB-SubCell"/>
</dbReference>
<reference evidence="7 8" key="1">
    <citation type="journal article" date="2015" name="Nature">
        <title>rRNA introns, odd ribosomes, and small enigmatic genomes across a large radiation of phyla.</title>
        <authorList>
            <person name="Brown C.T."/>
            <person name="Hug L.A."/>
            <person name="Thomas B.C."/>
            <person name="Sharon I."/>
            <person name="Castelle C.J."/>
            <person name="Singh A."/>
            <person name="Wilkins M.J."/>
            <person name="Williams K.H."/>
            <person name="Banfield J.F."/>
        </authorList>
    </citation>
    <scope>NUCLEOTIDE SEQUENCE [LARGE SCALE GENOMIC DNA]</scope>
</reference>
<comment type="subcellular location">
    <subcellularLocation>
        <location evidence="1">Membrane</location>
    </subcellularLocation>
</comment>
<sequence length="160" mass="17826">MNNIDDQKVSFRLLVDSIFTADQLTRIQDDIRTISQLAFKVGAGSFSSQIKNRVGSSLYLYILSLEKEKRLPAAASLGNFLSNLAGFLDGIDKITLTLAFEPSVDFQKEIVLWLENNLGRKIVVDFVVHEGIIGGLVIEYHGKYKDYSKAAEINLTANLQ</sequence>